<dbReference type="OrthoDB" id="264917at2759"/>
<dbReference type="GO" id="GO:0097275">
    <property type="term" value="P:intracellular ammonium homeostasis"/>
    <property type="evidence" value="ECO:0007669"/>
    <property type="project" value="EnsemblPlants"/>
</dbReference>
<accession>D7MUJ9</accession>
<dbReference type="InterPro" id="IPR017441">
    <property type="entry name" value="Protein_kinase_ATP_BS"/>
</dbReference>
<dbReference type="GO" id="GO:0004714">
    <property type="term" value="F:transmembrane receptor protein tyrosine kinase activity"/>
    <property type="evidence" value="ECO:0007669"/>
    <property type="project" value="InterPro"/>
</dbReference>
<evidence type="ECO:0000256" key="11">
    <source>
        <dbReference type="ARBA" id="ARBA00023180"/>
    </source>
</evidence>
<feature type="signal peptide" evidence="14">
    <location>
        <begin position="1"/>
        <end position="27"/>
    </location>
</feature>
<evidence type="ECO:0000259" key="15">
    <source>
        <dbReference type="PROSITE" id="PS50011"/>
    </source>
</evidence>
<dbReference type="GO" id="GO:0009506">
    <property type="term" value="C:plasmodesma"/>
    <property type="evidence" value="ECO:0007669"/>
    <property type="project" value="TreeGrafter"/>
</dbReference>
<evidence type="ECO:0000256" key="8">
    <source>
        <dbReference type="ARBA" id="ARBA00022840"/>
    </source>
</evidence>
<dbReference type="eggNOG" id="KOG1187">
    <property type="taxonomic scope" value="Eukaryota"/>
</dbReference>
<dbReference type="KEGG" id="aly:9302504"/>
<proteinExistence type="predicted"/>
<dbReference type="AlphaFoldDB" id="D7MUJ9"/>
<evidence type="ECO:0000313" key="17">
    <source>
        <dbReference type="Proteomes" id="UP000008694"/>
    </source>
</evidence>
<dbReference type="EMBL" id="GL348720">
    <property type="protein sequence ID" value="EFH40987.1"/>
    <property type="molecule type" value="Genomic_DNA"/>
</dbReference>
<keyword evidence="4 13" id="KW-0812">Transmembrane</keyword>
<dbReference type="GO" id="GO:0005886">
    <property type="term" value="C:plasma membrane"/>
    <property type="evidence" value="ECO:0007669"/>
    <property type="project" value="TreeGrafter"/>
</dbReference>
<dbReference type="FunFam" id="2.60.120.430:FF:000001">
    <property type="entry name" value="Receptor-like protein kinase FERONIA"/>
    <property type="match status" value="1"/>
</dbReference>
<keyword evidence="11" id="KW-0325">Glycoprotein</keyword>
<evidence type="ECO:0000256" key="14">
    <source>
        <dbReference type="SAM" id="SignalP"/>
    </source>
</evidence>
<keyword evidence="6 12" id="KW-0547">Nucleotide-binding</keyword>
<dbReference type="HOGENOM" id="CLU_000288_42_1_1"/>
<feature type="domain" description="Protein kinase" evidence="15">
    <location>
        <begin position="525"/>
        <end position="803"/>
    </location>
</feature>
<reference evidence="17" key="1">
    <citation type="journal article" date="2011" name="Nat. Genet.">
        <title>The Arabidopsis lyrata genome sequence and the basis of rapid genome size change.</title>
        <authorList>
            <person name="Hu T.T."/>
            <person name="Pattyn P."/>
            <person name="Bakker E.G."/>
            <person name="Cao J."/>
            <person name="Cheng J.-F."/>
            <person name="Clark R.M."/>
            <person name="Fahlgren N."/>
            <person name="Fawcett J.A."/>
            <person name="Grimwood J."/>
            <person name="Gundlach H."/>
            <person name="Haberer G."/>
            <person name="Hollister J.D."/>
            <person name="Ossowski S."/>
            <person name="Ottilar R.P."/>
            <person name="Salamov A.A."/>
            <person name="Schneeberger K."/>
            <person name="Spannagl M."/>
            <person name="Wang X."/>
            <person name="Yang L."/>
            <person name="Nasrallah M.E."/>
            <person name="Bergelson J."/>
            <person name="Carrington J.C."/>
            <person name="Gaut B.S."/>
            <person name="Schmutz J."/>
            <person name="Mayer K.F.X."/>
            <person name="Van de Peer Y."/>
            <person name="Grigoriev I.V."/>
            <person name="Nordborg M."/>
            <person name="Weigel D."/>
            <person name="Guo Y.-L."/>
        </authorList>
    </citation>
    <scope>NUCLEOTIDE SEQUENCE [LARGE SCALE GENOMIC DNA]</scope>
    <source>
        <strain evidence="17">cv. MN47</strain>
    </source>
</reference>
<dbReference type="InterPro" id="IPR001245">
    <property type="entry name" value="Ser-Thr/Tyr_kinase_cat_dom"/>
</dbReference>
<evidence type="ECO:0000256" key="6">
    <source>
        <dbReference type="ARBA" id="ARBA00022741"/>
    </source>
</evidence>
<keyword evidence="17" id="KW-1185">Reference proteome</keyword>
<dbReference type="SUPFAM" id="SSF56112">
    <property type="entry name" value="Protein kinase-like (PK-like)"/>
    <property type="match status" value="1"/>
</dbReference>
<dbReference type="PROSITE" id="PS00107">
    <property type="entry name" value="PROTEIN_KINASE_ATP"/>
    <property type="match status" value="1"/>
</dbReference>
<sequence>MGGEFRHFSSHVSLLLLLFLVVKSSSSFTPADNYLIDCGSSGETKLSDGRNFKSDQQSVAFLQTDEDIKTSVDSIPISDSNSSTLPLYLTARIFAGKSTYSFYISRPGRHWIRLHFYPLNHPLYNLTNSVFSVTTDATVLLHDFSAGDTSSIAFKEYLIYAAEKLSLYFKPHKGSTAFINAVEIVSVPDELVPDSASSVPQAPDFKGLSSFSLEILHRINIGGDLISPKIDPLSRTWLSDKPYNLFPEGSRNVTVDPSTITYPDGGATALIAPNPVYATAEEMADAQTSQPNFNLSWRMSVDFGHDYFIRLHFCDIVSKSLNDLVFNVFINKLSAISALDLSSLTNALGAAYYADFVLNASTITNGSILVQVGPTPSLQSGKPNAILNGLEIMKLNNAAGSLDGLFGVDGKYKGPIGGMSSKKLAIAGIGFVMALTALLGVVMLLVRWQRRPKDWQKQNSFSSWLLPLHASHSSYISSKGGSTSRRMSIFGSKKSKSNGFSSFFSNQGLGRYFPFTELQIATQNFDENSVIGVGGFGKVYIGEIDGGTQVAIKRGSQSSEQGINEFQTEIQMLSKLRHRHLVSLIGFCDENKEMILVYEYMSNGPLRDHLYGSKENDPNPIPTLSWKQRLEICIGSARGLHYLHTGAAQGIIHRDVKTTNILLDENLVAKVSDFGLSKDAPMEQGHVSTAVKGSFGYLDPEYFRRQQLTDKSDVYSFGVVLFEVLCARPVINPQLPREQVNLAEYAMNLHRKGMLEKIIDPKIVGTISKGSLRKFVEAAEKCLAEYGVDRPGMGDVLWNLEYALQLQEASAQVDLSEDKTTMNIEMDYIPGEEMQTPSHSVL</sequence>
<dbReference type="PANTHER" id="PTHR27003">
    <property type="entry name" value="OS07G0166700 PROTEIN"/>
    <property type="match status" value="1"/>
</dbReference>
<dbReference type="InterPro" id="IPR011009">
    <property type="entry name" value="Kinase-like_dom_sf"/>
</dbReference>
<keyword evidence="2" id="KW-0723">Serine/threonine-protein kinase</keyword>
<dbReference type="GO" id="GO:0080147">
    <property type="term" value="P:root hair cell development"/>
    <property type="evidence" value="ECO:0007669"/>
    <property type="project" value="EnsemblPlants"/>
</dbReference>
<keyword evidence="7 16" id="KW-0418">Kinase</keyword>
<dbReference type="Gene3D" id="1.10.510.10">
    <property type="entry name" value="Transferase(Phosphotransferase) domain 1"/>
    <property type="match status" value="1"/>
</dbReference>
<dbReference type="PROSITE" id="PS50011">
    <property type="entry name" value="PROTEIN_KINASE_DOM"/>
    <property type="match status" value="1"/>
</dbReference>
<protein>
    <submittedName>
        <fullName evidence="16">Kinase family protein</fullName>
    </submittedName>
</protein>
<gene>
    <name evidence="16" type="ORF">ARALYDRAFT_919378</name>
</gene>
<evidence type="ECO:0000256" key="1">
    <source>
        <dbReference type="ARBA" id="ARBA00004479"/>
    </source>
</evidence>
<dbReference type="Pfam" id="PF12819">
    <property type="entry name" value="Malectin_like"/>
    <property type="match status" value="1"/>
</dbReference>
<organism evidence="17">
    <name type="scientific">Arabidopsis lyrata subsp. lyrata</name>
    <name type="common">Lyre-leaved rock-cress</name>
    <dbReference type="NCBI Taxonomy" id="81972"/>
    <lineage>
        <taxon>Eukaryota</taxon>
        <taxon>Viridiplantae</taxon>
        <taxon>Streptophyta</taxon>
        <taxon>Embryophyta</taxon>
        <taxon>Tracheophyta</taxon>
        <taxon>Spermatophyta</taxon>
        <taxon>Magnoliopsida</taxon>
        <taxon>eudicotyledons</taxon>
        <taxon>Gunneridae</taxon>
        <taxon>Pentapetalae</taxon>
        <taxon>rosids</taxon>
        <taxon>malvids</taxon>
        <taxon>Brassicales</taxon>
        <taxon>Brassicaceae</taxon>
        <taxon>Camelineae</taxon>
        <taxon>Arabidopsis</taxon>
    </lineage>
</organism>
<comment type="subcellular location">
    <subcellularLocation>
        <location evidence="1">Membrane</location>
        <topology evidence="1">Single-pass type I membrane protein</topology>
    </subcellularLocation>
</comment>
<dbReference type="InterPro" id="IPR000719">
    <property type="entry name" value="Prot_kinase_dom"/>
</dbReference>
<evidence type="ECO:0000256" key="13">
    <source>
        <dbReference type="SAM" id="Phobius"/>
    </source>
</evidence>
<evidence type="ECO:0000256" key="5">
    <source>
        <dbReference type="ARBA" id="ARBA00022729"/>
    </source>
</evidence>
<keyword evidence="3" id="KW-0808">Transferase</keyword>
<evidence type="ECO:0000256" key="10">
    <source>
        <dbReference type="ARBA" id="ARBA00023136"/>
    </source>
</evidence>
<keyword evidence="9 13" id="KW-1133">Transmembrane helix</keyword>
<keyword evidence="8 12" id="KW-0067">ATP-binding</keyword>
<dbReference type="InterPro" id="IPR024788">
    <property type="entry name" value="Malectin-like_Carb-bd_dom"/>
</dbReference>
<dbReference type="SMART" id="SM00220">
    <property type="entry name" value="S_TKc"/>
    <property type="match status" value="1"/>
</dbReference>
<evidence type="ECO:0000256" key="4">
    <source>
        <dbReference type="ARBA" id="ARBA00022692"/>
    </source>
</evidence>
<dbReference type="FunFam" id="3.30.200.20:FF:000039">
    <property type="entry name" value="receptor-like protein kinase FERONIA"/>
    <property type="match status" value="1"/>
</dbReference>
<dbReference type="Pfam" id="PF07714">
    <property type="entry name" value="PK_Tyr_Ser-Thr"/>
    <property type="match status" value="1"/>
</dbReference>
<dbReference type="Proteomes" id="UP000008694">
    <property type="component" value="Unassembled WGS sequence"/>
</dbReference>
<dbReference type="Gene3D" id="3.30.200.20">
    <property type="entry name" value="Phosphorylase Kinase, domain 1"/>
    <property type="match status" value="1"/>
</dbReference>
<dbReference type="GO" id="GO:0051924">
    <property type="term" value="P:regulation of calcium ion transport"/>
    <property type="evidence" value="ECO:0007669"/>
    <property type="project" value="EnsemblPlants"/>
</dbReference>
<evidence type="ECO:0000256" key="3">
    <source>
        <dbReference type="ARBA" id="ARBA00022679"/>
    </source>
</evidence>
<keyword evidence="5 14" id="KW-0732">Signal</keyword>
<dbReference type="FunFam" id="2.60.120.430:FF:000005">
    <property type="entry name" value="Putative receptor-like protein kinase"/>
    <property type="match status" value="1"/>
</dbReference>
<dbReference type="InterPro" id="IPR008271">
    <property type="entry name" value="Ser/Thr_kinase_AS"/>
</dbReference>
<evidence type="ECO:0000256" key="7">
    <source>
        <dbReference type="ARBA" id="ARBA00022777"/>
    </source>
</evidence>
<dbReference type="Gene3D" id="2.60.120.430">
    <property type="entry name" value="Galactose-binding lectin"/>
    <property type="match status" value="2"/>
</dbReference>
<dbReference type="GO" id="GO:0009705">
    <property type="term" value="C:plant-type vacuole membrane"/>
    <property type="evidence" value="ECO:0007669"/>
    <property type="project" value="EnsemblPlants"/>
</dbReference>
<evidence type="ECO:0000256" key="9">
    <source>
        <dbReference type="ARBA" id="ARBA00022989"/>
    </source>
</evidence>
<dbReference type="GO" id="GO:0005524">
    <property type="term" value="F:ATP binding"/>
    <property type="evidence" value="ECO:0007669"/>
    <property type="project" value="UniProtKB-UniRule"/>
</dbReference>
<dbReference type="PANTHER" id="PTHR27003:SF296">
    <property type="entry name" value="PROTEIN KINASE DOMAIN-CONTAINING PROTEIN"/>
    <property type="match status" value="1"/>
</dbReference>
<dbReference type="GO" id="GO:0004674">
    <property type="term" value="F:protein serine/threonine kinase activity"/>
    <property type="evidence" value="ECO:0007669"/>
    <property type="project" value="UniProtKB-KW"/>
</dbReference>
<feature type="chain" id="PRO_5003104492" evidence="14">
    <location>
        <begin position="28"/>
        <end position="842"/>
    </location>
</feature>
<dbReference type="CDD" id="cd14066">
    <property type="entry name" value="STKc_IRAK"/>
    <property type="match status" value="1"/>
</dbReference>
<dbReference type="InterPro" id="IPR045272">
    <property type="entry name" value="ANXUR1/2-like"/>
</dbReference>
<dbReference type="Gramene" id="scaffold_802778.1">
    <property type="protein sequence ID" value="scaffold_802778.1"/>
    <property type="gene ID" value="scaffold_802778.1"/>
</dbReference>
<feature type="binding site" evidence="12">
    <location>
        <position position="553"/>
    </location>
    <ligand>
        <name>ATP</name>
        <dbReference type="ChEBI" id="CHEBI:30616"/>
    </ligand>
</feature>
<evidence type="ECO:0000256" key="2">
    <source>
        <dbReference type="ARBA" id="ARBA00022527"/>
    </source>
</evidence>
<keyword evidence="10 13" id="KW-0472">Membrane</keyword>
<name>D7MUJ9_ARALL</name>
<feature type="transmembrane region" description="Helical" evidence="13">
    <location>
        <begin position="424"/>
        <end position="446"/>
    </location>
</feature>
<evidence type="ECO:0000256" key="12">
    <source>
        <dbReference type="PROSITE-ProRule" id="PRU10141"/>
    </source>
</evidence>
<evidence type="ECO:0000313" key="16">
    <source>
        <dbReference type="EMBL" id="EFH40987.1"/>
    </source>
</evidence>
<dbReference type="STRING" id="81972.D7MUJ9"/>
<dbReference type="PROSITE" id="PS00108">
    <property type="entry name" value="PROTEIN_KINASE_ST"/>
    <property type="match status" value="1"/>
</dbReference>
<dbReference type="FunFam" id="1.10.510.10:FF:000058">
    <property type="entry name" value="Receptor-like protein kinase FERONIA"/>
    <property type="match status" value="1"/>
</dbReference>